<dbReference type="SMART" id="SM00342">
    <property type="entry name" value="HTH_ARAC"/>
    <property type="match status" value="1"/>
</dbReference>
<dbReference type="OrthoDB" id="2559672at2"/>
<dbReference type="InterPro" id="IPR050204">
    <property type="entry name" value="AraC_XylS_family_regulators"/>
</dbReference>
<dbReference type="KEGG" id="shun:DWB77_07118"/>
<dbReference type="PROSITE" id="PS01124">
    <property type="entry name" value="HTH_ARAC_FAMILY_2"/>
    <property type="match status" value="1"/>
</dbReference>
<protein>
    <recommendedName>
        <fullName evidence="5">HTH araC/xylS-type domain-containing protein</fullName>
    </recommendedName>
</protein>
<dbReference type="PANTHER" id="PTHR46796:SF15">
    <property type="entry name" value="BLL1074 PROTEIN"/>
    <property type="match status" value="1"/>
</dbReference>
<organism evidence="6 7">
    <name type="scientific">Streptomyces hundungensis</name>
    <dbReference type="NCBI Taxonomy" id="1077946"/>
    <lineage>
        <taxon>Bacteria</taxon>
        <taxon>Bacillati</taxon>
        <taxon>Actinomycetota</taxon>
        <taxon>Actinomycetes</taxon>
        <taxon>Kitasatosporales</taxon>
        <taxon>Streptomycetaceae</taxon>
        <taxon>Streptomyces</taxon>
    </lineage>
</organism>
<dbReference type="Proteomes" id="UP000271554">
    <property type="component" value="Chromosome"/>
</dbReference>
<accession>A0A387HQD9</accession>
<name>A0A387HQD9_9ACTN</name>
<dbReference type="PANTHER" id="PTHR46796">
    <property type="entry name" value="HTH-TYPE TRANSCRIPTIONAL ACTIVATOR RHAS-RELATED"/>
    <property type="match status" value="1"/>
</dbReference>
<gene>
    <name evidence="6" type="ORF">DWB77_07118</name>
</gene>
<evidence type="ECO:0000256" key="2">
    <source>
        <dbReference type="ARBA" id="ARBA00023125"/>
    </source>
</evidence>
<feature type="region of interest" description="Disordered" evidence="4">
    <location>
        <begin position="1"/>
        <end position="20"/>
    </location>
</feature>
<feature type="domain" description="HTH araC/xylS-type" evidence="5">
    <location>
        <begin position="171"/>
        <end position="270"/>
    </location>
</feature>
<evidence type="ECO:0000256" key="4">
    <source>
        <dbReference type="SAM" id="MobiDB-lite"/>
    </source>
</evidence>
<dbReference type="AlphaFoldDB" id="A0A387HQD9"/>
<evidence type="ECO:0000259" key="5">
    <source>
        <dbReference type="PROSITE" id="PS01124"/>
    </source>
</evidence>
<dbReference type="RefSeq" id="WP_120726577.1">
    <property type="nucleotide sequence ID" value="NZ_CP032698.1"/>
</dbReference>
<keyword evidence="7" id="KW-1185">Reference proteome</keyword>
<evidence type="ECO:0000256" key="3">
    <source>
        <dbReference type="ARBA" id="ARBA00023163"/>
    </source>
</evidence>
<evidence type="ECO:0000313" key="6">
    <source>
        <dbReference type="EMBL" id="AYG84903.1"/>
    </source>
</evidence>
<sequence length="278" mass="30391">MRSHEMEQDPADHDAEDGWEVAHPLGGTTLGGVRMAGFRDRIAVGLDKRVFAQPSVVVVIGLGDTPFTVEDERGAQPLTSFAATLAPGPARVRGERVECIEMRLSPPAAYALLGVAPSDLTRPVISLEDVWGRQERRLREQLAEGATWQERLALVDEFLLRRAARAPAMTFEVAAVWDHIVARRGQVRVAELAESCGWSRKQLWSRFSAQIGLTPKRAAMLVRFDHAARALRAGENAIDVALTCGYVDQAHLHRDVLAFAGCTPRTLAAGPRREGGGF</sequence>
<keyword evidence="3" id="KW-0804">Transcription</keyword>
<dbReference type="Gene3D" id="1.10.10.60">
    <property type="entry name" value="Homeodomain-like"/>
    <property type="match status" value="1"/>
</dbReference>
<reference evidence="6 7" key="1">
    <citation type="submission" date="2018-10" db="EMBL/GenBank/DDBJ databases">
        <title>Relationship between Morphology and Antimicrobial Activity in Streptomyces.</title>
        <authorList>
            <person name="Kang H.J."/>
            <person name="Kim S.B."/>
        </authorList>
    </citation>
    <scope>NUCLEOTIDE SEQUENCE [LARGE SCALE GENOMIC DNA]</scope>
    <source>
        <strain evidence="6 7">BH38</strain>
    </source>
</reference>
<keyword evidence="1" id="KW-0805">Transcription regulation</keyword>
<dbReference type="InterPro" id="IPR018060">
    <property type="entry name" value="HTH_AraC"/>
</dbReference>
<dbReference type="GO" id="GO:0003700">
    <property type="term" value="F:DNA-binding transcription factor activity"/>
    <property type="evidence" value="ECO:0007669"/>
    <property type="project" value="InterPro"/>
</dbReference>
<dbReference type="GO" id="GO:0043565">
    <property type="term" value="F:sequence-specific DNA binding"/>
    <property type="evidence" value="ECO:0007669"/>
    <property type="project" value="InterPro"/>
</dbReference>
<dbReference type="EMBL" id="CP032698">
    <property type="protein sequence ID" value="AYG84903.1"/>
    <property type="molecule type" value="Genomic_DNA"/>
</dbReference>
<feature type="compositionally biased region" description="Basic and acidic residues" evidence="4">
    <location>
        <begin position="1"/>
        <end position="13"/>
    </location>
</feature>
<dbReference type="Pfam" id="PF12833">
    <property type="entry name" value="HTH_18"/>
    <property type="match status" value="1"/>
</dbReference>
<evidence type="ECO:0000256" key="1">
    <source>
        <dbReference type="ARBA" id="ARBA00023015"/>
    </source>
</evidence>
<evidence type="ECO:0000313" key="7">
    <source>
        <dbReference type="Proteomes" id="UP000271554"/>
    </source>
</evidence>
<proteinExistence type="predicted"/>
<keyword evidence="2" id="KW-0238">DNA-binding</keyword>